<organism evidence="4 5">
    <name type="scientific">Halorubellus litoreus</name>
    <dbReference type="NCBI Taxonomy" id="755308"/>
    <lineage>
        <taxon>Archaea</taxon>
        <taxon>Methanobacteriati</taxon>
        <taxon>Methanobacteriota</taxon>
        <taxon>Stenosarchaea group</taxon>
        <taxon>Halobacteria</taxon>
        <taxon>Halobacteriales</taxon>
        <taxon>Halorubellaceae</taxon>
        <taxon>Halorubellus</taxon>
    </lineage>
</organism>
<dbReference type="AlphaFoldDB" id="A0ABD5VFB1"/>
<keyword evidence="2 4" id="KW-0560">Oxidoreductase</keyword>
<accession>A0ABD5VFB1</accession>
<dbReference type="PANTHER" id="PTHR42799:SF13">
    <property type="entry name" value="PEPTIDE METHIONINE SULFOXIDE REDUCTASE"/>
    <property type="match status" value="1"/>
</dbReference>
<protein>
    <recommendedName>
        <fullName evidence="1">peptide-methionine (S)-S-oxide reductase</fullName>
        <ecNumber evidence="1">1.8.4.11</ecNumber>
    </recommendedName>
</protein>
<name>A0ABD5VFB1_9EURY</name>
<dbReference type="GO" id="GO:0008113">
    <property type="term" value="F:peptide-methionine (S)-S-oxide reductase activity"/>
    <property type="evidence" value="ECO:0007669"/>
    <property type="project" value="UniProtKB-EC"/>
</dbReference>
<dbReference type="EMBL" id="JBHSXN010000003">
    <property type="protein sequence ID" value="MFC6954190.1"/>
    <property type="molecule type" value="Genomic_DNA"/>
</dbReference>
<dbReference type="EC" id="1.8.4.11" evidence="1"/>
<dbReference type="InterPro" id="IPR050162">
    <property type="entry name" value="MsrA_MetSO_reductase"/>
</dbReference>
<proteinExistence type="predicted"/>
<dbReference type="SUPFAM" id="SSF55068">
    <property type="entry name" value="Peptide methionine sulfoxide reductase"/>
    <property type="match status" value="1"/>
</dbReference>
<dbReference type="Pfam" id="PF01625">
    <property type="entry name" value="PMSR"/>
    <property type="match status" value="1"/>
</dbReference>
<dbReference type="Proteomes" id="UP001596395">
    <property type="component" value="Unassembled WGS sequence"/>
</dbReference>
<comment type="caution">
    <text evidence="4">The sequence shown here is derived from an EMBL/GenBank/DDBJ whole genome shotgun (WGS) entry which is preliminary data.</text>
</comment>
<evidence type="ECO:0000259" key="3">
    <source>
        <dbReference type="Pfam" id="PF01625"/>
    </source>
</evidence>
<dbReference type="InterPro" id="IPR002569">
    <property type="entry name" value="Met_Sox_Rdtase_MsrA_dom"/>
</dbReference>
<gene>
    <name evidence="4" type="ORF">ACFQGB_15110</name>
</gene>
<dbReference type="Gene3D" id="3.30.1060.10">
    <property type="entry name" value="Peptide methionine sulphoxide reductase MsrA"/>
    <property type="match status" value="1"/>
</dbReference>
<feature type="domain" description="Peptide methionine sulphoxide reductase MsrA" evidence="3">
    <location>
        <begin position="26"/>
        <end position="153"/>
    </location>
</feature>
<evidence type="ECO:0000313" key="5">
    <source>
        <dbReference type="Proteomes" id="UP001596395"/>
    </source>
</evidence>
<reference evidence="4 5" key="1">
    <citation type="journal article" date="2019" name="Int. J. Syst. Evol. Microbiol.">
        <title>The Global Catalogue of Microorganisms (GCM) 10K type strain sequencing project: providing services to taxonomists for standard genome sequencing and annotation.</title>
        <authorList>
            <consortium name="The Broad Institute Genomics Platform"/>
            <consortium name="The Broad Institute Genome Sequencing Center for Infectious Disease"/>
            <person name="Wu L."/>
            <person name="Ma J."/>
        </authorList>
    </citation>
    <scope>NUCLEOTIDE SEQUENCE [LARGE SCALE GENOMIC DNA]</scope>
    <source>
        <strain evidence="4 5">GX26</strain>
    </source>
</reference>
<dbReference type="RefSeq" id="WP_336351146.1">
    <property type="nucleotide sequence ID" value="NZ_JAZAQL010000003.1"/>
</dbReference>
<dbReference type="InterPro" id="IPR036509">
    <property type="entry name" value="Met_Sox_Rdtase_MsrA_sf"/>
</dbReference>
<evidence type="ECO:0000256" key="2">
    <source>
        <dbReference type="ARBA" id="ARBA00023002"/>
    </source>
</evidence>
<dbReference type="PANTHER" id="PTHR42799">
    <property type="entry name" value="MITOCHONDRIAL PEPTIDE METHIONINE SULFOXIDE REDUCTASE"/>
    <property type="match status" value="1"/>
</dbReference>
<sequence>MSRWTAADVQAYDERAPAPSETRTFTAALGCFWGPDAAFGTLPGVVRTRVGYAGGTDPNPTYERIGDHSEVVQVDYDPGETTFAALVDEAIGLHDPTRQPAKRQYHHVLFFEREREREAIEDALDALEVPSVETRVEPLDSFALAEPYHQKFNLRGKRWATDAFDDADYDRTDVRESPAAAKLNAVLAGRDVSELGALGRRDVELR</sequence>
<evidence type="ECO:0000256" key="1">
    <source>
        <dbReference type="ARBA" id="ARBA00012502"/>
    </source>
</evidence>
<keyword evidence="5" id="KW-1185">Reference proteome</keyword>
<evidence type="ECO:0000313" key="4">
    <source>
        <dbReference type="EMBL" id="MFC6954190.1"/>
    </source>
</evidence>